<comment type="subcellular location">
    <subcellularLocation>
        <location evidence="1 7">Cell membrane</location>
        <topology evidence="1 7">Multi-pass membrane protein</topology>
    </subcellularLocation>
</comment>
<dbReference type="Gene3D" id="1.10.3720.10">
    <property type="entry name" value="MetI-like"/>
    <property type="match status" value="1"/>
</dbReference>
<evidence type="ECO:0000313" key="10">
    <source>
        <dbReference type="Proteomes" id="UP000254841"/>
    </source>
</evidence>
<protein>
    <submittedName>
        <fullName evidence="9">Phosphate-import permease protein phnE</fullName>
    </submittedName>
</protein>
<evidence type="ECO:0000259" key="8">
    <source>
        <dbReference type="PROSITE" id="PS50928"/>
    </source>
</evidence>
<dbReference type="Proteomes" id="UP000254841">
    <property type="component" value="Unassembled WGS sequence"/>
</dbReference>
<evidence type="ECO:0000256" key="2">
    <source>
        <dbReference type="ARBA" id="ARBA00022448"/>
    </source>
</evidence>
<evidence type="ECO:0000313" key="9">
    <source>
        <dbReference type="EMBL" id="STO97444.1"/>
    </source>
</evidence>
<dbReference type="PANTHER" id="PTHR30043:SF1">
    <property type="entry name" value="ABC TRANSPORT SYSTEM PERMEASE PROTEIN P69"/>
    <property type="match status" value="1"/>
</dbReference>
<accession>A0A377J5A5</accession>
<keyword evidence="5 7" id="KW-1133">Transmembrane helix</keyword>
<keyword evidence="6 7" id="KW-0472">Membrane</keyword>
<dbReference type="RefSeq" id="WP_115011678.1">
    <property type="nucleotide sequence ID" value="NZ_UGHV01000001.1"/>
</dbReference>
<feature type="transmembrane region" description="Helical" evidence="7">
    <location>
        <begin position="161"/>
        <end position="184"/>
    </location>
</feature>
<dbReference type="AlphaFoldDB" id="A0A377J5A5"/>
<dbReference type="CDD" id="cd06261">
    <property type="entry name" value="TM_PBP2"/>
    <property type="match status" value="1"/>
</dbReference>
<dbReference type="InterPro" id="IPR000515">
    <property type="entry name" value="MetI-like"/>
</dbReference>
<dbReference type="InterPro" id="IPR035906">
    <property type="entry name" value="MetI-like_sf"/>
</dbReference>
<feature type="transmembrane region" description="Helical" evidence="7">
    <location>
        <begin position="30"/>
        <end position="48"/>
    </location>
</feature>
<evidence type="ECO:0000256" key="3">
    <source>
        <dbReference type="ARBA" id="ARBA00022475"/>
    </source>
</evidence>
<gene>
    <name evidence="9" type="primary">phnE</name>
    <name evidence="9" type="ORF">NCTC12410_01275</name>
</gene>
<dbReference type="NCBIfam" id="TIGR01097">
    <property type="entry name" value="PhnE"/>
    <property type="match status" value="1"/>
</dbReference>
<dbReference type="PROSITE" id="PS50928">
    <property type="entry name" value="ABC_TM1"/>
    <property type="match status" value="1"/>
</dbReference>
<feature type="transmembrane region" description="Helical" evidence="7">
    <location>
        <begin position="102"/>
        <end position="121"/>
    </location>
</feature>
<feature type="domain" description="ABC transmembrane type-1" evidence="8">
    <location>
        <begin position="96"/>
        <end position="292"/>
    </location>
</feature>
<comment type="similarity">
    <text evidence="7">Belongs to the binding-protein-dependent transport system permease family.</text>
</comment>
<evidence type="ECO:0000256" key="5">
    <source>
        <dbReference type="ARBA" id="ARBA00022989"/>
    </source>
</evidence>
<reference evidence="9 10" key="1">
    <citation type="submission" date="2018-06" db="EMBL/GenBank/DDBJ databases">
        <authorList>
            <consortium name="Pathogen Informatics"/>
            <person name="Doyle S."/>
        </authorList>
    </citation>
    <scope>NUCLEOTIDE SEQUENCE [LARGE SCALE GENOMIC DNA]</scope>
    <source>
        <strain evidence="9 10">NCTC12410</strain>
    </source>
</reference>
<feature type="transmembrane region" description="Helical" evidence="7">
    <location>
        <begin position="246"/>
        <end position="263"/>
    </location>
</feature>
<sequence length="300" mass="33102">MSETLKDSKTLESKKLDIHELKRKSSPFKAQNIILSLLVLYIIAQSWIDTQMSFSALLQGWEGMIGYLSGSEEIANSSYFKPSLDSSEIATYLFAMLETLEMAVIALLISVILAVPLSWFCSRNILDIMFPQQGVFFTLLKRGLYFSATLFANICRSINEIIWALIFVSAVGLGPMAGILALAIHTTGTLAKLLSEGNENIDSGPIKALESMGIGFFKVLVYGILPQVMPHYVSMILYRFESDVRSASILGFVGAGGIGFYLFDKIRGFENGSVCTILIIIVGVVFIVDKLSAIIRKKYM</sequence>
<feature type="transmembrane region" description="Helical" evidence="7">
    <location>
        <begin position="269"/>
        <end position="288"/>
    </location>
</feature>
<proteinExistence type="inferred from homology"/>
<evidence type="ECO:0000256" key="7">
    <source>
        <dbReference type="RuleBase" id="RU363032"/>
    </source>
</evidence>
<evidence type="ECO:0000256" key="1">
    <source>
        <dbReference type="ARBA" id="ARBA00004651"/>
    </source>
</evidence>
<keyword evidence="2 7" id="KW-0813">Transport</keyword>
<dbReference type="GO" id="GO:0005886">
    <property type="term" value="C:plasma membrane"/>
    <property type="evidence" value="ECO:0007669"/>
    <property type="project" value="UniProtKB-SubCell"/>
</dbReference>
<dbReference type="PANTHER" id="PTHR30043">
    <property type="entry name" value="PHOSPHONATES TRANSPORT SYSTEM PERMEASE PROTEIN"/>
    <property type="match status" value="1"/>
</dbReference>
<dbReference type="InterPro" id="IPR005769">
    <property type="entry name" value="PhnE/PtxC"/>
</dbReference>
<organism evidence="9 10">
    <name type="scientific">Helicobacter canis</name>
    <dbReference type="NCBI Taxonomy" id="29419"/>
    <lineage>
        <taxon>Bacteria</taxon>
        <taxon>Pseudomonadati</taxon>
        <taxon>Campylobacterota</taxon>
        <taxon>Epsilonproteobacteria</taxon>
        <taxon>Campylobacterales</taxon>
        <taxon>Helicobacteraceae</taxon>
        <taxon>Helicobacter</taxon>
    </lineage>
</organism>
<evidence type="ECO:0000256" key="6">
    <source>
        <dbReference type="ARBA" id="ARBA00023136"/>
    </source>
</evidence>
<keyword evidence="4 7" id="KW-0812">Transmembrane</keyword>
<name>A0A377J5A5_9HELI</name>
<dbReference type="EMBL" id="UGHV01000001">
    <property type="protein sequence ID" value="STO97444.1"/>
    <property type="molecule type" value="Genomic_DNA"/>
</dbReference>
<feature type="transmembrane region" description="Helical" evidence="7">
    <location>
        <begin position="204"/>
        <end position="225"/>
    </location>
</feature>
<keyword evidence="3" id="KW-1003">Cell membrane</keyword>
<dbReference type="Pfam" id="PF00528">
    <property type="entry name" value="BPD_transp_1"/>
    <property type="match status" value="1"/>
</dbReference>
<dbReference type="GO" id="GO:0015416">
    <property type="term" value="F:ABC-type phosphonate transporter activity"/>
    <property type="evidence" value="ECO:0007669"/>
    <property type="project" value="InterPro"/>
</dbReference>
<dbReference type="SUPFAM" id="SSF161098">
    <property type="entry name" value="MetI-like"/>
    <property type="match status" value="1"/>
</dbReference>
<dbReference type="OrthoDB" id="7820570at2"/>
<evidence type="ECO:0000256" key="4">
    <source>
        <dbReference type="ARBA" id="ARBA00022692"/>
    </source>
</evidence>